<evidence type="ECO:0000256" key="7">
    <source>
        <dbReference type="ARBA" id="ARBA00022840"/>
    </source>
</evidence>
<evidence type="ECO:0000256" key="6">
    <source>
        <dbReference type="ARBA" id="ARBA00022777"/>
    </source>
</evidence>
<evidence type="ECO:0000256" key="8">
    <source>
        <dbReference type="ARBA" id="ARBA00023012"/>
    </source>
</evidence>
<keyword evidence="9" id="KW-0812">Transmembrane</keyword>
<dbReference type="RefSeq" id="WP_337718638.1">
    <property type="nucleotide sequence ID" value="NZ_JBBEGL010000013.1"/>
</dbReference>
<evidence type="ECO:0000256" key="5">
    <source>
        <dbReference type="ARBA" id="ARBA00022741"/>
    </source>
</evidence>
<name>A0ABU8NDH0_9PSEU</name>
<comment type="catalytic activity">
    <reaction evidence="1">
        <text>ATP + protein L-histidine = ADP + protein N-phospho-L-histidine.</text>
        <dbReference type="EC" id="2.7.13.3"/>
    </reaction>
</comment>
<evidence type="ECO:0000313" key="12">
    <source>
        <dbReference type="Proteomes" id="UP001370100"/>
    </source>
</evidence>
<dbReference type="Gene3D" id="3.30.565.10">
    <property type="entry name" value="Histidine kinase-like ATPase, C-terminal domain"/>
    <property type="match status" value="1"/>
</dbReference>
<organism evidence="11 12">
    <name type="scientific">Actinomycetospora aeridis</name>
    <dbReference type="NCBI Taxonomy" id="3129231"/>
    <lineage>
        <taxon>Bacteria</taxon>
        <taxon>Bacillati</taxon>
        <taxon>Actinomycetota</taxon>
        <taxon>Actinomycetes</taxon>
        <taxon>Pseudonocardiales</taxon>
        <taxon>Pseudonocardiaceae</taxon>
        <taxon>Actinomycetospora</taxon>
    </lineage>
</organism>
<evidence type="ECO:0000256" key="3">
    <source>
        <dbReference type="ARBA" id="ARBA00022553"/>
    </source>
</evidence>
<feature type="transmembrane region" description="Helical" evidence="9">
    <location>
        <begin position="41"/>
        <end position="58"/>
    </location>
</feature>
<feature type="transmembrane region" description="Helical" evidence="9">
    <location>
        <begin position="70"/>
        <end position="93"/>
    </location>
</feature>
<dbReference type="CDD" id="cd16917">
    <property type="entry name" value="HATPase_UhpB-NarQ-NarX-like"/>
    <property type="match status" value="1"/>
</dbReference>
<dbReference type="EC" id="2.7.13.3" evidence="2"/>
<keyword evidence="3" id="KW-0597">Phosphoprotein</keyword>
<proteinExistence type="predicted"/>
<reference evidence="11 12" key="1">
    <citation type="submission" date="2024-03" db="EMBL/GenBank/DDBJ databases">
        <title>Actinomycetospora sp. OC33-EN06, a novel actinomycete isolated from wild orchid (Aerides multiflora).</title>
        <authorList>
            <person name="Suriyachadkun C."/>
        </authorList>
    </citation>
    <scope>NUCLEOTIDE SEQUENCE [LARGE SCALE GENOMIC DNA]</scope>
    <source>
        <strain evidence="11 12">OC33-EN06</strain>
    </source>
</reference>
<feature type="transmembrane region" description="Helical" evidence="9">
    <location>
        <begin position="129"/>
        <end position="147"/>
    </location>
</feature>
<dbReference type="GO" id="GO:0016301">
    <property type="term" value="F:kinase activity"/>
    <property type="evidence" value="ECO:0007669"/>
    <property type="project" value="UniProtKB-KW"/>
</dbReference>
<evidence type="ECO:0000256" key="1">
    <source>
        <dbReference type="ARBA" id="ARBA00000085"/>
    </source>
</evidence>
<dbReference type="PANTHER" id="PTHR24421:SF10">
    <property type="entry name" value="NITRATE_NITRITE SENSOR PROTEIN NARQ"/>
    <property type="match status" value="1"/>
</dbReference>
<dbReference type="InterPro" id="IPR011712">
    <property type="entry name" value="Sig_transdc_His_kin_sub3_dim/P"/>
</dbReference>
<comment type="caution">
    <text evidence="11">The sequence shown here is derived from an EMBL/GenBank/DDBJ whole genome shotgun (WGS) entry which is preliminary data.</text>
</comment>
<keyword evidence="12" id="KW-1185">Reference proteome</keyword>
<accession>A0ABU8NDH0</accession>
<feature type="transmembrane region" description="Helical" evidence="9">
    <location>
        <begin position="12"/>
        <end position="29"/>
    </location>
</feature>
<feature type="domain" description="Signal transduction histidine kinase subgroup 3 dimerisation and phosphoacceptor" evidence="10">
    <location>
        <begin position="179"/>
        <end position="245"/>
    </location>
</feature>
<keyword evidence="8" id="KW-0902">Two-component regulatory system</keyword>
<feature type="transmembrane region" description="Helical" evidence="9">
    <location>
        <begin position="99"/>
        <end position="117"/>
    </location>
</feature>
<dbReference type="InterPro" id="IPR036890">
    <property type="entry name" value="HATPase_C_sf"/>
</dbReference>
<dbReference type="Pfam" id="PF07730">
    <property type="entry name" value="HisKA_3"/>
    <property type="match status" value="1"/>
</dbReference>
<dbReference type="EMBL" id="JBBEGL010000013">
    <property type="protein sequence ID" value="MEJ2890441.1"/>
    <property type="molecule type" value="Genomic_DNA"/>
</dbReference>
<protein>
    <recommendedName>
        <fullName evidence="2">histidine kinase</fullName>
        <ecNumber evidence="2">2.7.13.3</ecNumber>
    </recommendedName>
</protein>
<keyword evidence="9" id="KW-1133">Transmembrane helix</keyword>
<gene>
    <name evidence="11" type="ORF">WCD41_28560</name>
</gene>
<dbReference type="PANTHER" id="PTHR24421">
    <property type="entry name" value="NITRATE/NITRITE SENSOR PROTEIN NARX-RELATED"/>
    <property type="match status" value="1"/>
</dbReference>
<evidence type="ECO:0000256" key="9">
    <source>
        <dbReference type="SAM" id="Phobius"/>
    </source>
</evidence>
<keyword evidence="7" id="KW-0067">ATP-binding</keyword>
<dbReference type="Proteomes" id="UP001370100">
    <property type="component" value="Unassembled WGS sequence"/>
</dbReference>
<evidence type="ECO:0000259" key="10">
    <source>
        <dbReference type="Pfam" id="PF07730"/>
    </source>
</evidence>
<dbReference type="Gene3D" id="1.20.5.1930">
    <property type="match status" value="1"/>
</dbReference>
<dbReference type="SUPFAM" id="SSF55874">
    <property type="entry name" value="ATPase domain of HSP90 chaperone/DNA topoisomerase II/histidine kinase"/>
    <property type="match status" value="1"/>
</dbReference>
<evidence type="ECO:0000256" key="2">
    <source>
        <dbReference type="ARBA" id="ARBA00012438"/>
    </source>
</evidence>
<dbReference type="InterPro" id="IPR050482">
    <property type="entry name" value="Sensor_HK_TwoCompSys"/>
</dbReference>
<evidence type="ECO:0000313" key="11">
    <source>
        <dbReference type="EMBL" id="MEJ2890441.1"/>
    </source>
</evidence>
<sequence>MPTTGPSPRLWDAGAVALSLLGVYTALVLEPTTLPGEAPAWWWVDLAGGLAASVLVLARRRVPVGCALVVYALGVVCTSSWLAGAVATFSLAVRRPWPTAAALGALSLAIGPLQGVFRLQTPDNTSLGAYAWAAGVTVVVVATGAAVRARHELLDSLVERAERAETEAVLRADAARTAERTRIAREMHDVLAHRLSMVSLHAGALAHRRSASPDEIRDALEVIRAGARDALVDLRAILGVLRDPDADPDADAGTAEVGTAGVAPQPTLADLGRLLEGVRSAGTPVTLQDERADGTVPDECGRTLYRITQEALTNAARHAPGRPVAVVLRGEPGGEVELDVSNPLPAAGATGPPGPPGNGLLGIAERVALAGGRVLSRGPEHGRFRVAVRLPWRAEPRVAAAAREEIA</sequence>
<keyword evidence="4" id="KW-0808">Transferase</keyword>
<keyword evidence="9" id="KW-0472">Membrane</keyword>
<evidence type="ECO:0000256" key="4">
    <source>
        <dbReference type="ARBA" id="ARBA00022679"/>
    </source>
</evidence>
<keyword evidence="5" id="KW-0547">Nucleotide-binding</keyword>
<keyword evidence="6 11" id="KW-0418">Kinase</keyword>